<dbReference type="PANTHER" id="PTHR23513:SF6">
    <property type="entry name" value="MAJOR FACILITATOR SUPERFAMILY ASSOCIATED DOMAIN-CONTAINING PROTEIN"/>
    <property type="match status" value="1"/>
</dbReference>
<evidence type="ECO:0000256" key="1">
    <source>
        <dbReference type="ARBA" id="ARBA00004651"/>
    </source>
</evidence>
<keyword evidence="4 6" id="KW-1133">Transmembrane helix</keyword>
<reference evidence="8 9" key="1">
    <citation type="submission" date="2019-03" db="EMBL/GenBank/DDBJ databases">
        <title>Reclassification of Micrococcus aloeverae and Micrococcus yunnanensis as later heterotypic synonyms of Micrococcus luteus.</title>
        <authorList>
            <person name="Huang C.-H."/>
        </authorList>
    </citation>
    <scope>NUCLEOTIDE SEQUENCE [LARGE SCALE GENOMIC DNA]</scope>
    <source>
        <strain evidence="8 9">BCRC 12151</strain>
    </source>
</reference>
<evidence type="ECO:0000259" key="7">
    <source>
        <dbReference type="PROSITE" id="PS50850"/>
    </source>
</evidence>
<feature type="domain" description="Major facilitator superfamily (MFS) profile" evidence="7">
    <location>
        <begin position="134"/>
        <end position="326"/>
    </location>
</feature>
<proteinExistence type="predicted"/>
<evidence type="ECO:0000256" key="4">
    <source>
        <dbReference type="ARBA" id="ARBA00022989"/>
    </source>
</evidence>
<protein>
    <recommendedName>
        <fullName evidence="7">Major facilitator superfamily (MFS) profile domain-containing protein</fullName>
    </recommendedName>
</protein>
<dbReference type="Pfam" id="PF07690">
    <property type="entry name" value="MFS_1"/>
    <property type="match status" value="1"/>
</dbReference>
<feature type="transmembrane region" description="Helical" evidence="6">
    <location>
        <begin position="74"/>
        <end position="95"/>
    </location>
</feature>
<accession>A0ABY2JZN2</accession>
<dbReference type="RefSeq" id="WP_127913475.1">
    <property type="nucleotide sequence ID" value="NZ_SPKT01000041.1"/>
</dbReference>
<feature type="transmembrane region" description="Helical" evidence="6">
    <location>
        <begin position="200"/>
        <end position="219"/>
    </location>
</feature>
<keyword evidence="2" id="KW-1003">Cell membrane</keyword>
<evidence type="ECO:0000256" key="5">
    <source>
        <dbReference type="ARBA" id="ARBA00023136"/>
    </source>
</evidence>
<evidence type="ECO:0000256" key="6">
    <source>
        <dbReference type="SAM" id="Phobius"/>
    </source>
</evidence>
<dbReference type="EMBL" id="SPKT01000041">
    <property type="protein sequence ID" value="TFH97838.1"/>
    <property type="molecule type" value="Genomic_DNA"/>
</dbReference>
<evidence type="ECO:0000256" key="3">
    <source>
        <dbReference type="ARBA" id="ARBA00022692"/>
    </source>
</evidence>
<evidence type="ECO:0000313" key="8">
    <source>
        <dbReference type="EMBL" id="TFH97838.1"/>
    </source>
</evidence>
<feature type="transmembrane region" description="Helical" evidence="6">
    <location>
        <begin position="172"/>
        <end position="193"/>
    </location>
</feature>
<keyword evidence="5 6" id="KW-0472">Membrane</keyword>
<feature type="transmembrane region" description="Helical" evidence="6">
    <location>
        <begin position="137"/>
        <end position="160"/>
    </location>
</feature>
<dbReference type="InterPro" id="IPR011701">
    <property type="entry name" value="MFS"/>
</dbReference>
<gene>
    <name evidence="8" type="ORF">E4A49_11630</name>
</gene>
<feature type="transmembrane region" description="Helical" evidence="6">
    <location>
        <begin position="259"/>
        <end position="284"/>
    </location>
</feature>
<dbReference type="PROSITE" id="PS50850">
    <property type="entry name" value="MFS"/>
    <property type="match status" value="1"/>
</dbReference>
<keyword evidence="9" id="KW-1185">Reference proteome</keyword>
<evidence type="ECO:0000313" key="9">
    <source>
        <dbReference type="Proteomes" id="UP000297477"/>
    </source>
</evidence>
<dbReference type="Proteomes" id="UP000297477">
    <property type="component" value="Unassembled WGS sequence"/>
</dbReference>
<comment type="caution">
    <text evidence="8">The sequence shown here is derived from an EMBL/GenBank/DDBJ whole genome shotgun (WGS) entry which is preliminary data.</text>
</comment>
<feature type="transmembrane region" description="Helical" evidence="6">
    <location>
        <begin position="225"/>
        <end position="247"/>
    </location>
</feature>
<name>A0ABY2JZN2_9MICC</name>
<dbReference type="SUPFAM" id="SSF103473">
    <property type="entry name" value="MFS general substrate transporter"/>
    <property type="match status" value="1"/>
</dbReference>
<comment type="subcellular location">
    <subcellularLocation>
        <location evidence="1">Cell membrane</location>
        <topology evidence="1">Multi-pass membrane protein</topology>
    </subcellularLocation>
</comment>
<dbReference type="InterPro" id="IPR020846">
    <property type="entry name" value="MFS_dom"/>
</dbReference>
<sequence length="326" mass="33000">MMIVSGHDEHLTAILLIVATSILSALNQLFFIARAVVVREVVVPEHRPHAASLSMAVLTSASIVAAAAGPAVLIGLGLVGSLFIANCLFALGVFASSRVGYDCSEDTVQDSAAPEKGFFTSLVEGWAVSWKVPELRYVLVGATIYGVPLGLNNVALILLWTAGKGFTVVEFGLASSLFGIGALMGSLVAPAFISRLGLRVVFVAVLCIMGLTYVGLGLVDAMVPSFVFMFFAGVFVSAYGVAQGPLLQNAAPPELLGRVSATVSSASAVSSLVASGLAAALFALVPVVSVYGITVAAGGVLAVLGGALICAPARASAAGGSSRAES</sequence>
<evidence type="ECO:0000256" key="2">
    <source>
        <dbReference type="ARBA" id="ARBA00022475"/>
    </source>
</evidence>
<dbReference type="InterPro" id="IPR036259">
    <property type="entry name" value="MFS_trans_sf"/>
</dbReference>
<dbReference type="PANTHER" id="PTHR23513">
    <property type="entry name" value="INTEGRAL MEMBRANE EFFLUX PROTEIN-RELATED"/>
    <property type="match status" value="1"/>
</dbReference>
<feature type="transmembrane region" description="Helical" evidence="6">
    <location>
        <begin position="290"/>
        <end position="313"/>
    </location>
</feature>
<keyword evidence="3 6" id="KW-0812">Transmembrane</keyword>
<dbReference type="Gene3D" id="1.20.1250.20">
    <property type="entry name" value="MFS general substrate transporter like domains"/>
    <property type="match status" value="1"/>
</dbReference>
<feature type="transmembrane region" description="Helical" evidence="6">
    <location>
        <begin position="12"/>
        <end position="37"/>
    </location>
</feature>
<organism evidence="8 9">
    <name type="scientific">Micrococcus lylae</name>
    <dbReference type="NCBI Taxonomy" id="1273"/>
    <lineage>
        <taxon>Bacteria</taxon>
        <taxon>Bacillati</taxon>
        <taxon>Actinomycetota</taxon>
        <taxon>Actinomycetes</taxon>
        <taxon>Micrococcales</taxon>
        <taxon>Micrococcaceae</taxon>
        <taxon>Micrococcus</taxon>
    </lineage>
</organism>